<reference evidence="9" key="1">
    <citation type="submission" date="2020-08" db="EMBL/GenBank/DDBJ databases">
        <title>Genome public.</title>
        <authorList>
            <person name="Liu C."/>
            <person name="Sun Q."/>
        </authorList>
    </citation>
    <scope>NUCLEOTIDE SEQUENCE</scope>
    <source>
        <strain evidence="9">NSJ-53</strain>
    </source>
</reference>
<evidence type="ECO:0000256" key="8">
    <source>
        <dbReference type="SAM" id="Phobius"/>
    </source>
</evidence>
<evidence type="ECO:0000256" key="6">
    <source>
        <dbReference type="ARBA" id="ARBA00022989"/>
    </source>
</evidence>
<dbReference type="EMBL" id="JACRSR010000002">
    <property type="protein sequence ID" value="MBC8531701.1"/>
    <property type="molecule type" value="Genomic_DNA"/>
</dbReference>
<protein>
    <submittedName>
        <fullName evidence="9">ZIP family metal transporter</fullName>
    </submittedName>
</protein>
<proteinExistence type="inferred from homology"/>
<feature type="transmembrane region" description="Helical" evidence="8">
    <location>
        <begin position="98"/>
        <end position="115"/>
    </location>
</feature>
<dbReference type="AlphaFoldDB" id="A0A926D5N5"/>
<evidence type="ECO:0000256" key="1">
    <source>
        <dbReference type="ARBA" id="ARBA00004651"/>
    </source>
</evidence>
<feature type="transmembrane region" description="Helical" evidence="8">
    <location>
        <begin position="6"/>
        <end position="28"/>
    </location>
</feature>
<feature type="transmembrane region" description="Helical" evidence="8">
    <location>
        <begin position="127"/>
        <end position="151"/>
    </location>
</feature>
<feature type="transmembrane region" description="Helical" evidence="8">
    <location>
        <begin position="62"/>
        <end position="86"/>
    </location>
</feature>
<organism evidence="9 10">
    <name type="scientific">Gehongia tenuis</name>
    <dbReference type="NCBI Taxonomy" id="2763655"/>
    <lineage>
        <taxon>Bacteria</taxon>
        <taxon>Bacillati</taxon>
        <taxon>Bacillota</taxon>
        <taxon>Clostridia</taxon>
        <taxon>Christensenellales</taxon>
        <taxon>Christensenellaceae</taxon>
        <taxon>Gehongia</taxon>
    </lineage>
</organism>
<dbReference type="PANTHER" id="PTHR11040:SF211">
    <property type="entry name" value="ZINC TRANSPORTER ZIP11"/>
    <property type="match status" value="1"/>
</dbReference>
<keyword evidence="6 8" id="KW-1133">Transmembrane helix</keyword>
<dbReference type="InterPro" id="IPR003689">
    <property type="entry name" value="ZIP"/>
</dbReference>
<dbReference type="GO" id="GO:0005385">
    <property type="term" value="F:zinc ion transmembrane transporter activity"/>
    <property type="evidence" value="ECO:0007669"/>
    <property type="project" value="TreeGrafter"/>
</dbReference>
<feature type="transmembrane region" description="Helical" evidence="8">
    <location>
        <begin position="223"/>
        <end position="241"/>
    </location>
</feature>
<keyword evidence="3" id="KW-1003">Cell membrane</keyword>
<keyword evidence="10" id="KW-1185">Reference proteome</keyword>
<evidence type="ECO:0000313" key="10">
    <source>
        <dbReference type="Proteomes" id="UP000623172"/>
    </source>
</evidence>
<keyword evidence="7 8" id="KW-0472">Membrane</keyword>
<dbReference type="GO" id="GO:0005886">
    <property type="term" value="C:plasma membrane"/>
    <property type="evidence" value="ECO:0007669"/>
    <property type="project" value="UniProtKB-SubCell"/>
</dbReference>
<keyword evidence="5" id="KW-0862">Zinc</keyword>
<sequence>MQYEIILALSLASGVLGTALGGGLAFFLGNPKDRTLSAVMSFCAGLMLAVVCFDLIPSSLASGGFALGFGGVLFGVGTGMVVDSLIMRLKRDDKVSPLVRAGLMLVIGVALHNFPEGLAVGVGFIKSVSYGVGMCLVIALHDIFEGIAMVTPLVAGGWKAGKAFWYAALSGLPTALGAGLGLWAGEISQWVIDFSLAYAGGAMLYVVVGELMPEAYQLHRGRFNVMGLCFGVMAGIALTAAF</sequence>
<dbReference type="PANTHER" id="PTHR11040">
    <property type="entry name" value="ZINC/IRON TRANSPORTER"/>
    <property type="match status" value="1"/>
</dbReference>
<feature type="transmembrane region" description="Helical" evidence="8">
    <location>
        <begin position="190"/>
        <end position="211"/>
    </location>
</feature>
<accession>A0A926D5N5</accession>
<name>A0A926D5N5_9FIRM</name>
<evidence type="ECO:0000313" key="9">
    <source>
        <dbReference type="EMBL" id="MBC8531701.1"/>
    </source>
</evidence>
<dbReference type="RefSeq" id="WP_249316311.1">
    <property type="nucleotide sequence ID" value="NZ_JACRSR010000002.1"/>
</dbReference>
<comment type="subcellular location">
    <subcellularLocation>
        <location evidence="1">Cell membrane</location>
        <topology evidence="1">Multi-pass membrane protein</topology>
    </subcellularLocation>
</comment>
<evidence type="ECO:0000256" key="3">
    <source>
        <dbReference type="ARBA" id="ARBA00022475"/>
    </source>
</evidence>
<evidence type="ECO:0000256" key="7">
    <source>
        <dbReference type="ARBA" id="ARBA00023136"/>
    </source>
</evidence>
<evidence type="ECO:0000256" key="4">
    <source>
        <dbReference type="ARBA" id="ARBA00022692"/>
    </source>
</evidence>
<comment type="caution">
    <text evidence="9">The sequence shown here is derived from an EMBL/GenBank/DDBJ whole genome shotgun (WGS) entry which is preliminary data.</text>
</comment>
<feature type="transmembrane region" description="Helical" evidence="8">
    <location>
        <begin position="35"/>
        <end position="56"/>
    </location>
</feature>
<evidence type="ECO:0000256" key="5">
    <source>
        <dbReference type="ARBA" id="ARBA00022833"/>
    </source>
</evidence>
<gene>
    <name evidence="9" type="ORF">H8696_07545</name>
</gene>
<comment type="similarity">
    <text evidence="2">Belongs to the ZIP transporter (TC 2.A.5) family.</text>
</comment>
<keyword evidence="4 8" id="KW-0812">Transmembrane</keyword>
<evidence type="ECO:0000256" key="2">
    <source>
        <dbReference type="ARBA" id="ARBA00006939"/>
    </source>
</evidence>
<dbReference type="Proteomes" id="UP000623172">
    <property type="component" value="Unassembled WGS sequence"/>
</dbReference>
<dbReference type="Pfam" id="PF02535">
    <property type="entry name" value="Zip"/>
    <property type="match status" value="1"/>
</dbReference>
<feature type="transmembrane region" description="Helical" evidence="8">
    <location>
        <begin position="163"/>
        <end position="184"/>
    </location>
</feature>